<dbReference type="GO" id="GO:0006950">
    <property type="term" value="P:response to stress"/>
    <property type="evidence" value="ECO:0007669"/>
    <property type="project" value="UniProtKB-ARBA"/>
</dbReference>
<dbReference type="SUPFAM" id="SSF88659">
    <property type="entry name" value="Sigma3 and sigma4 domains of RNA polymerase sigma factors"/>
    <property type="match status" value="1"/>
</dbReference>
<dbReference type="PROSITE" id="PS01063">
    <property type="entry name" value="SIGMA70_ECF"/>
    <property type="match status" value="1"/>
</dbReference>
<evidence type="ECO:0000256" key="4">
    <source>
        <dbReference type="ARBA" id="ARBA00023125"/>
    </source>
</evidence>
<evidence type="ECO:0000256" key="6">
    <source>
        <dbReference type="RuleBase" id="RU000716"/>
    </source>
</evidence>
<evidence type="ECO:0000256" key="1">
    <source>
        <dbReference type="ARBA" id="ARBA00010641"/>
    </source>
</evidence>
<evidence type="ECO:0000259" key="8">
    <source>
        <dbReference type="Pfam" id="PF08281"/>
    </source>
</evidence>
<dbReference type="InterPro" id="IPR013249">
    <property type="entry name" value="RNA_pol_sigma70_r4_t2"/>
</dbReference>
<evidence type="ECO:0000259" key="7">
    <source>
        <dbReference type="Pfam" id="PF04542"/>
    </source>
</evidence>
<dbReference type="GO" id="GO:0016987">
    <property type="term" value="F:sigma factor activity"/>
    <property type="evidence" value="ECO:0007669"/>
    <property type="project" value="UniProtKB-KW"/>
</dbReference>
<keyword evidence="10" id="KW-1185">Reference proteome</keyword>
<comment type="caution">
    <text evidence="9">The sequence shown here is derived from an EMBL/GenBank/DDBJ whole genome shotgun (WGS) entry which is preliminary data.</text>
</comment>
<evidence type="ECO:0000313" key="10">
    <source>
        <dbReference type="Proteomes" id="UP000325003"/>
    </source>
</evidence>
<dbReference type="InterPro" id="IPR013325">
    <property type="entry name" value="RNA_pol_sigma_r2"/>
</dbReference>
<dbReference type="InterPro" id="IPR007627">
    <property type="entry name" value="RNA_pol_sigma70_r2"/>
</dbReference>
<dbReference type="InterPro" id="IPR036388">
    <property type="entry name" value="WH-like_DNA-bd_sf"/>
</dbReference>
<dbReference type="NCBIfam" id="TIGR02937">
    <property type="entry name" value="sigma70-ECF"/>
    <property type="match status" value="1"/>
</dbReference>
<keyword evidence="3 6" id="KW-0731">Sigma factor</keyword>
<evidence type="ECO:0000256" key="3">
    <source>
        <dbReference type="ARBA" id="ARBA00023082"/>
    </source>
</evidence>
<accession>A0A5B1L9L9</accession>
<feature type="domain" description="RNA polymerase sigma factor 70 region 4 type 2" evidence="8">
    <location>
        <begin position="100"/>
        <end position="151"/>
    </location>
</feature>
<dbReference type="Proteomes" id="UP000325003">
    <property type="component" value="Unassembled WGS sequence"/>
</dbReference>
<keyword evidence="4 6" id="KW-0238">DNA-binding</keyword>
<dbReference type="Pfam" id="PF08281">
    <property type="entry name" value="Sigma70_r4_2"/>
    <property type="match status" value="1"/>
</dbReference>
<reference evidence="9 10" key="1">
    <citation type="submission" date="2019-09" db="EMBL/GenBank/DDBJ databases">
        <title>Nocardioides panacisoli sp. nov., isolated from the soil of a ginseng field.</title>
        <authorList>
            <person name="Cho C."/>
        </authorList>
    </citation>
    <scope>NUCLEOTIDE SEQUENCE [LARGE SCALE GENOMIC DNA]</scope>
    <source>
        <strain evidence="9 10">BN130099</strain>
    </source>
</reference>
<dbReference type="Gene3D" id="1.10.10.10">
    <property type="entry name" value="Winged helix-like DNA-binding domain superfamily/Winged helix DNA-binding domain"/>
    <property type="match status" value="1"/>
</dbReference>
<evidence type="ECO:0000256" key="5">
    <source>
        <dbReference type="ARBA" id="ARBA00023163"/>
    </source>
</evidence>
<keyword evidence="2 6" id="KW-0805">Transcription regulation</keyword>
<dbReference type="EMBL" id="VUJV01000007">
    <property type="protein sequence ID" value="KAA1416470.1"/>
    <property type="molecule type" value="Genomic_DNA"/>
</dbReference>
<dbReference type="InterPro" id="IPR013324">
    <property type="entry name" value="RNA_pol_sigma_r3/r4-like"/>
</dbReference>
<organism evidence="9 10">
    <name type="scientific">Nocardioides humilatus</name>
    <dbReference type="NCBI Taxonomy" id="2607660"/>
    <lineage>
        <taxon>Bacteria</taxon>
        <taxon>Bacillati</taxon>
        <taxon>Actinomycetota</taxon>
        <taxon>Actinomycetes</taxon>
        <taxon>Propionibacteriales</taxon>
        <taxon>Nocardioidaceae</taxon>
        <taxon>Nocardioides</taxon>
    </lineage>
</organism>
<gene>
    <name evidence="9" type="ORF">F0U44_18595</name>
</gene>
<dbReference type="GO" id="GO:0006352">
    <property type="term" value="P:DNA-templated transcription initiation"/>
    <property type="evidence" value="ECO:0007669"/>
    <property type="project" value="InterPro"/>
</dbReference>
<reference evidence="9 10" key="2">
    <citation type="submission" date="2019-09" db="EMBL/GenBank/DDBJ databases">
        <authorList>
            <person name="Jin C."/>
        </authorList>
    </citation>
    <scope>NUCLEOTIDE SEQUENCE [LARGE SCALE GENOMIC DNA]</scope>
    <source>
        <strain evidence="9 10">BN130099</strain>
    </source>
</reference>
<evidence type="ECO:0000313" key="9">
    <source>
        <dbReference type="EMBL" id="KAA1416470.1"/>
    </source>
</evidence>
<dbReference type="InterPro" id="IPR039425">
    <property type="entry name" value="RNA_pol_sigma-70-like"/>
</dbReference>
<proteinExistence type="inferred from homology"/>
<dbReference type="InterPro" id="IPR014284">
    <property type="entry name" value="RNA_pol_sigma-70_dom"/>
</dbReference>
<keyword evidence="5 6" id="KW-0804">Transcription</keyword>
<dbReference type="Gene3D" id="1.10.1740.10">
    <property type="match status" value="1"/>
</dbReference>
<feature type="domain" description="RNA polymerase sigma-70 region 2" evidence="7">
    <location>
        <begin position="16"/>
        <end position="80"/>
    </location>
</feature>
<evidence type="ECO:0000256" key="2">
    <source>
        <dbReference type="ARBA" id="ARBA00023015"/>
    </source>
</evidence>
<dbReference type="AlphaFoldDB" id="A0A5B1L9L9"/>
<dbReference type="PANTHER" id="PTHR43133">
    <property type="entry name" value="RNA POLYMERASE ECF-TYPE SIGMA FACTO"/>
    <property type="match status" value="1"/>
</dbReference>
<dbReference type="Pfam" id="PF04542">
    <property type="entry name" value="Sigma70_r2"/>
    <property type="match status" value="1"/>
</dbReference>
<dbReference type="SUPFAM" id="SSF88946">
    <property type="entry name" value="Sigma2 domain of RNA polymerase sigma factors"/>
    <property type="match status" value="1"/>
</dbReference>
<dbReference type="PANTHER" id="PTHR43133:SF8">
    <property type="entry name" value="RNA POLYMERASE SIGMA FACTOR HI_1459-RELATED"/>
    <property type="match status" value="1"/>
</dbReference>
<comment type="similarity">
    <text evidence="1 6">Belongs to the sigma-70 factor family. ECF subfamily.</text>
</comment>
<dbReference type="InterPro" id="IPR000838">
    <property type="entry name" value="RNA_pol_sigma70_ECF_CS"/>
</dbReference>
<dbReference type="CDD" id="cd06171">
    <property type="entry name" value="Sigma70_r4"/>
    <property type="match status" value="1"/>
</dbReference>
<protein>
    <recommendedName>
        <fullName evidence="6">RNA polymerase sigma factor</fullName>
    </recommendedName>
</protein>
<sequence length="160" mass="17907">MARSGQVPDDFDAWARPHLPVLHRYAARLVGPADADDVLQEALVRAWRRRSTYDERRGTPLPWLIAIVRDRAGRHRTRRRDHLELAAADGPAAARDPDLDLERAIRALPPRQREAVDLYYFVDLDVAAIAAVMGCAPGTVRATLHQARAALRAQIGDDHE</sequence>
<name>A0A5B1L9L9_9ACTN</name>
<dbReference type="GO" id="GO:0003677">
    <property type="term" value="F:DNA binding"/>
    <property type="evidence" value="ECO:0007669"/>
    <property type="project" value="UniProtKB-KW"/>
</dbReference>